<dbReference type="SUPFAM" id="SSF56214">
    <property type="entry name" value="4'-phosphopantetheinyl transferase"/>
    <property type="match status" value="1"/>
</dbReference>
<dbReference type="KEGG" id="cut:CUTER_06680"/>
<dbReference type="InterPro" id="IPR003542">
    <property type="entry name" value="Enbac_synth_compD-like"/>
</dbReference>
<feature type="domain" description="4'-phosphopantetheinyl transferase" evidence="4">
    <location>
        <begin position="104"/>
        <end position="195"/>
    </location>
</feature>
<dbReference type="InterPro" id="IPR041354">
    <property type="entry name" value="4PPT_N"/>
</dbReference>
<feature type="binding site" evidence="3">
    <location>
        <position position="109"/>
    </location>
    <ligand>
        <name>Mg(2+)</name>
        <dbReference type="ChEBI" id="CHEBI:18420"/>
    </ligand>
</feature>
<proteinExistence type="predicted"/>
<dbReference type="STRING" id="1072256.CUTER_06680"/>
<feature type="domain" description="4'-phosphopantetheinyl transferase N-terminal" evidence="5">
    <location>
        <begin position="33"/>
        <end position="99"/>
    </location>
</feature>
<keyword evidence="3" id="KW-0460">Magnesium</keyword>
<dbReference type="InterPro" id="IPR008278">
    <property type="entry name" value="4-PPantetheinyl_Trfase_dom"/>
</dbReference>
<evidence type="ECO:0000256" key="1">
    <source>
        <dbReference type="ARBA" id="ARBA00022679"/>
    </source>
</evidence>
<dbReference type="PANTHER" id="PTHR38096">
    <property type="entry name" value="ENTEROBACTIN SYNTHASE COMPONENT D"/>
    <property type="match status" value="1"/>
</dbReference>
<feature type="binding site" evidence="2">
    <location>
        <position position="44"/>
    </location>
    <ligand>
        <name>CoA</name>
        <dbReference type="ChEBI" id="CHEBI:57287"/>
    </ligand>
</feature>
<organism evidence="6 7">
    <name type="scientific">Corynebacterium uterequi</name>
    <dbReference type="NCBI Taxonomy" id="1072256"/>
    <lineage>
        <taxon>Bacteria</taxon>
        <taxon>Bacillati</taxon>
        <taxon>Actinomycetota</taxon>
        <taxon>Actinomycetes</taxon>
        <taxon>Mycobacteriales</taxon>
        <taxon>Corynebacteriaceae</taxon>
        <taxon>Corynebacterium</taxon>
    </lineage>
</organism>
<feature type="binding site" evidence="3">
    <location>
        <position position="108"/>
    </location>
    <ligand>
        <name>Mg(2+)</name>
        <dbReference type="ChEBI" id="CHEBI:18420"/>
    </ligand>
</feature>
<evidence type="ECO:0000313" key="6">
    <source>
        <dbReference type="EMBL" id="AKK11325.1"/>
    </source>
</evidence>
<feature type="binding site" evidence="2">
    <location>
        <position position="52"/>
    </location>
    <ligand>
        <name>CoA</name>
        <dbReference type="ChEBI" id="CHEBI:57287"/>
    </ligand>
</feature>
<dbReference type="GO" id="GO:0009239">
    <property type="term" value="P:enterobactin biosynthetic process"/>
    <property type="evidence" value="ECO:0007669"/>
    <property type="project" value="InterPro"/>
</dbReference>
<dbReference type="GO" id="GO:0000287">
    <property type="term" value="F:magnesium ion binding"/>
    <property type="evidence" value="ECO:0007669"/>
    <property type="project" value="InterPro"/>
</dbReference>
<dbReference type="PRINTS" id="PR01399">
    <property type="entry name" value="ENTSNTHTASED"/>
</dbReference>
<dbReference type="Pfam" id="PF01648">
    <property type="entry name" value="ACPS"/>
    <property type="match status" value="1"/>
</dbReference>
<dbReference type="OrthoDB" id="8210607at2"/>
<evidence type="ECO:0000259" key="5">
    <source>
        <dbReference type="Pfam" id="PF17837"/>
    </source>
</evidence>
<dbReference type="InterPro" id="IPR037143">
    <property type="entry name" value="4-PPantetheinyl_Trfase_dom_sf"/>
</dbReference>
<dbReference type="PATRIC" id="fig|1072256.5.peg.1320"/>
<dbReference type="EMBL" id="CP011546">
    <property type="protein sequence ID" value="AKK11325.1"/>
    <property type="molecule type" value="Genomic_DNA"/>
</dbReference>
<feature type="binding site" evidence="2">
    <location>
        <position position="156"/>
    </location>
    <ligand>
        <name>CoA</name>
        <dbReference type="ChEBI" id="CHEBI:57287"/>
    </ligand>
</feature>
<feature type="binding site" evidence="2">
    <location>
        <position position="152"/>
    </location>
    <ligand>
        <name>CoA</name>
        <dbReference type="ChEBI" id="CHEBI:57287"/>
    </ligand>
</feature>
<keyword evidence="3" id="KW-0479">Metal-binding</keyword>
<evidence type="ECO:0000313" key="7">
    <source>
        <dbReference type="Proteomes" id="UP000035548"/>
    </source>
</evidence>
<name>A0A0G3HF17_9CORY</name>
<feature type="binding site" evidence="2">
    <location>
        <begin position="88"/>
        <end position="89"/>
    </location>
    <ligand>
        <name>CoA</name>
        <dbReference type="ChEBI" id="CHEBI:57287"/>
    </ligand>
</feature>
<dbReference type="AlphaFoldDB" id="A0A0G3HF17"/>
<dbReference type="Pfam" id="PF17837">
    <property type="entry name" value="4PPT_N"/>
    <property type="match status" value="1"/>
</dbReference>
<feature type="binding site" evidence="2">
    <location>
        <position position="166"/>
    </location>
    <ligand>
        <name>CoA</name>
        <dbReference type="ChEBI" id="CHEBI:57287"/>
    </ligand>
</feature>
<feature type="binding site" evidence="3">
    <location>
        <position position="110"/>
    </location>
    <ligand>
        <name>Mg(2+)</name>
        <dbReference type="ChEBI" id="CHEBI:18420"/>
    </ligand>
</feature>
<reference evidence="7" key="2">
    <citation type="submission" date="2015-05" db="EMBL/GenBank/DDBJ databases">
        <title>Complete genome sequence of Corynebacterium uterequi DSM 45634, isolated from the uterus of a maiden mare.</title>
        <authorList>
            <person name="Ruckert C."/>
            <person name="Albersmeier A."/>
            <person name="Winkler A."/>
            <person name="Tauch A."/>
        </authorList>
    </citation>
    <scope>NUCLEOTIDE SEQUENCE [LARGE SCALE GENOMIC DNA]</scope>
    <source>
        <strain evidence="7">DSM 45634</strain>
    </source>
</reference>
<evidence type="ECO:0000256" key="3">
    <source>
        <dbReference type="PIRSR" id="PIRSR603542-2"/>
    </source>
</evidence>
<feature type="binding site" evidence="2">
    <location>
        <position position="108"/>
    </location>
    <ligand>
        <name>CoA</name>
        <dbReference type="ChEBI" id="CHEBI:57287"/>
    </ligand>
</feature>
<reference evidence="6 7" key="1">
    <citation type="journal article" date="2015" name="Genome Announc.">
        <title>Virulence Factor Genes Detected in the Complete Genome Sequence of Corynebacterium uterequi DSM 45634, Isolated from the Uterus of a Maiden Mare.</title>
        <authorList>
            <person name="Ruckert C."/>
            <person name="Kriete M."/>
            <person name="Jaenicke S."/>
            <person name="Winkler A."/>
            <person name="Tauch A."/>
        </authorList>
    </citation>
    <scope>NUCLEOTIDE SEQUENCE [LARGE SCALE GENOMIC DNA]</scope>
    <source>
        <strain evidence="6 7">DSM 45634</strain>
    </source>
</reference>
<evidence type="ECO:0000259" key="4">
    <source>
        <dbReference type="Pfam" id="PF01648"/>
    </source>
</evidence>
<keyword evidence="1 6" id="KW-0808">Transferase</keyword>
<evidence type="ECO:0000256" key="2">
    <source>
        <dbReference type="PIRSR" id="PIRSR603542-1"/>
    </source>
</evidence>
<keyword evidence="7" id="KW-1185">Reference proteome</keyword>
<dbReference type="GO" id="GO:0008897">
    <property type="term" value="F:holo-[acyl-carrier-protein] synthase activity"/>
    <property type="evidence" value="ECO:0007669"/>
    <property type="project" value="InterPro"/>
</dbReference>
<dbReference type="GO" id="GO:0005886">
    <property type="term" value="C:plasma membrane"/>
    <property type="evidence" value="ECO:0007669"/>
    <property type="project" value="TreeGrafter"/>
</dbReference>
<dbReference type="PANTHER" id="PTHR38096:SF1">
    <property type="entry name" value="ENTEROBACTIN SYNTHASE COMPONENT D"/>
    <property type="match status" value="1"/>
</dbReference>
<protein>
    <submittedName>
        <fullName evidence="6">Phosphopantetheinyl transferase component of siderophore synthetase</fullName>
    </submittedName>
</protein>
<dbReference type="RefSeq" id="WP_052844057.1">
    <property type="nucleotide sequence ID" value="NZ_CP011546.1"/>
</dbReference>
<comment type="cofactor">
    <cofactor evidence="3">
        <name>Mg(2+)</name>
        <dbReference type="ChEBI" id="CHEBI:18420"/>
    </cofactor>
</comment>
<gene>
    <name evidence="6" type="ORF">CUTER_06680</name>
</gene>
<accession>A0A0G3HF17</accession>
<dbReference type="Proteomes" id="UP000035548">
    <property type="component" value="Chromosome"/>
</dbReference>
<dbReference type="Gene3D" id="3.90.470.20">
    <property type="entry name" value="4'-phosphopantetheinyl transferase domain"/>
    <property type="match status" value="1"/>
</dbReference>
<dbReference type="GO" id="GO:0009366">
    <property type="term" value="C:enterobactin synthetase complex"/>
    <property type="evidence" value="ECO:0007669"/>
    <property type="project" value="InterPro"/>
</dbReference>
<sequence>MSLLAQGLFPPGVVLKEATGTPVADPERLPPSERAVIAQAVPTRRAEFAHTRELARQALAELGYSPVAIPRGERGAPCWPAGIVGSLTHTEGYRAAAVSQTLTSVGIDAEPSGPLPDGVLDAIALPGERRRLAGYEELGLTGMDRVLFCAKEATYKTWFPVTRRWLGFEEADIELFPDGRMRSRILAPQPEVAVIEGRWRVVGGFALVVGWL</sequence>